<dbReference type="PANTHER" id="PTHR23522">
    <property type="entry name" value="BLL5896 PROTEIN"/>
    <property type="match status" value="1"/>
</dbReference>
<evidence type="ECO:0000256" key="4">
    <source>
        <dbReference type="ARBA" id="ARBA00022519"/>
    </source>
</evidence>
<dbReference type="RefSeq" id="WP_046109989.1">
    <property type="nucleotide sequence ID" value="NZ_JZEX01000147.1"/>
</dbReference>
<dbReference type="AlphaFoldDB" id="A0A0F5FQZ4"/>
<evidence type="ECO:0000313" key="11">
    <source>
        <dbReference type="Proteomes" id="UP000033632"/>
    </source>
</evidence>
<dbReference type="Gene3D" id="1.20.1250.20">
    <property type="entry name" value="MFS general substrate transporter like domains"/>
    <property type="match status" value="2"/>
</dbReference>
<dbReference type="Pfam" id="PF12832">
    <property type="entry name" value="MFS_1_like"/>
    <property type="match status" value="1"/>
</dbReference>
<dbReference type="InterPro" id="IPR026032">
    <property type="entry name" value="HcaT-like"/>
</dbReference>
<reference evidence="10 11" key="1">
    <citation type="submission" date="2015-03" db="EMBL/GenBank/DDBJ databases">
        <authorList>
            <person name="Hassan Y.I."/>
            <person name="Lepp D."/>
            <person name="Li X.-Z."/>
            <person name="Zhou T."/>
        </authorList>
    </citation>
    <scope>NUCLEOTIDE SEQUENCE [LARGE SCALE GENOMIC DNA]</scope>
    <source>
        <strain evidence="10 11">BD-c194</strain>
    </source>
</reference>
<dbReference type="OrthoDB" id="9150135at2"/>
<dbReference type="PIRSF" id="PIRSF004925">
    <property type="entry name" value="HcaT"/>
    <property type="match status" value="1"/>
</dbReference>
<dbReference type="PANTHER" id="PTHR23522:SF10">
    <property type="entry name" value="3-PHENYLPROPIONIC ACID TRANSPORTER-RELATED"/>
    <property type="match status" value="1"/>
</dbReference>
<keyword evidence="5 8" id="KW-0812">Transmembrane</keyword>
<dbReference type="Proteomes" id="UP000033632">
    <property type="component" value="Unassembled WGS sequence"/>
</dbReference>
<dbReference type="GO" id="GO:0005886">
    <property type="term" value="C:plasma membrane"/>
    <property type="evidence" value="ECO:0007669"/>
    <property type="project" value="UniProtKB-SubCell"/>
</dbReference>
<evidence type="ECO:0000256" key="6">
    <source>
        <dbReference type="ARBA" id="ARBA00022989"/>
    </source>
</evidence>
<dbReference type="SUPFAM" id="SSF103473">
    <property type="entry name" value="MFS general substrate transporter"/>
    <property type="match status" value="1"/>
</dbReference>
<feature type="transmembrane region" description="Helical" evidence="8">
    <location>
        <begin position="278"/>
        <end position="295"/>
    </location>
</feature>
<name>A0A0F5FQZ4_9HYPH</name>
<dbReference type="PATRIC" id="fig|443610.3.peg.1854"/>
<dbReference type="GO" id="GO:0015528">
    <property type="term" value="F:lactose:proton symporter activity"/>
    <property type="evidence" value="ECO:0007669"/>
    <property type="project" value="TreeGrafter"/>
</dbReference>
<evidence type="ECO:0000256" key="1">
    <source>
        <dbReference type="ARBA" id="ARBA00004429"/>
    </source>
</evidence>
<feature type="transmembrane region" description="Helical" evidence="8">
    <location>
        <begin position="212"/>
        <end position="236"/>
    </location>
</feature>
<keyword evidence="11" id="KW-1185">Reference proteome</keyword>
<evidence type="ECO:0000313" key="10">
    <source>
        <dbReference type="EMBL" id="KKB10577.1"/>
    </source>
</evidence>
<sequence>MSRVLAFLARPETRASVFHFTVFLPVSVSAVYFAIWLSGKDISPEQIGIINAAPVLVLLLINLFIGRLADRAKDWRTMILIMALIAGSVPIGLFFVDEFWGILLVWTLVAVSSGSIPPVVDAATVRMTTRNGSDFGTVRAWGTVGYVAGTALTGMAIVWWGAAAFVPLFVGLSLFRALLALQLPRFRAPASEVTVAQASPRAGALKEVLKPWFVLPLVAYALVNATHAVLSTLTALVWHNEGISEVTIGQLIAVAAGSEAVMMFIWRRVGARVSARHMILAAAIATIFRWTVMGLNPPVAVLFGLQTLHSVTYALGYFGLVHFIANWTSEDIAAEAQSFAFVLQQAMSVITLMTFGWLIAQFGVASFFAAAGLGVAALVCVVVSLRLMPAK</sequence>
<comment type="subcellular location">
    <subcellularLocation>
        <location evidence="1">Cell inner membrane</location>
        <topology evidence="1">Multi-pass membrane protein</topology>
    </subcellularLocation>
</comment>
<keyword evidence="3" id="KW-1003">Cell membrane</keyword>
<feature type="transmembrane region" description="Helical" evidence="8">
    <location>
        <begin position="339"/>
        <end position="360"/>
    </location>
</feature>
<keyword evidence="6 8" id="KW-1133">Transmembrane helix</keyword>
<dbReference type="EMBL" id="JZEX01000147">
    <property type="protein sequence ID" value="KKB10577.1"/>
    <property type="molecule type" value="Genomic_DNA"/>
</dbReference>
<dbReference type="InterPro" id="IPR024989">
    <property type="entry name" value="MFS_assoc_dom"/>
</dbReference>
<keyword evidence="2" id="KW-0813">Transport</keyword>
<keyword evidence="7 8" id="KW-0472">Membrane</keyword>
<comment type="caution">
    <text evidence="10">The sequence shown here is derived from an EMBL/GenBank/DDBJ whole genome shotgun (WGS) entry which is preliminary data.</text>
</comment>
<feature type="domain" description="Major facilitator superfamily associated" evidence="9">
    <location>
        <begin position="15"/>
        <end position="348"/>
    </location>
</feature>
<feature type="transmembrane region" description="Helical" evidence="8">
    <location>
        <begin position="307"/>
        <end position="327"/>
    </location>
</feature>
<evidence type="ECO:0000256" key="8">
    <source>
        <dbReference type="SAM" id="Phobius"/>
    </source>
</evidence>
<feature type="transmembrane region" description="Helical" evidence="8">
    <location>
        <begin position="47"/>
        <end position="65"/>
    </location>
</feature>
<feature type="transmembrane region" description="Helical" evidence="8">
    <location>
        <begin position="16"/>
        <end position="35"/>
    </location>
</feature>
<evidence type="ECO:0000256" key="2">
    <source>
        <dbReference type="ARBA" id="ARBA00022448"/>
    </source>
</evidence>
<feature type="transmembrane region" description="Helical" evidence="8">
    <location>
        <begin position="366"/>
        <end position="388"/>
    </location>
</feature>
<dbReference type="GO" id="GO:0030395">
    <property type="term" value="F:lactose binding"/>
    <property type="evidence" value="ECO:0007669"/>
    <property type="project" value="TreeGrafter"/>
</dbReference>
<gene>
    <name evidence="10" type="ORF">VE25_17765</name>
</gene>
<proteinExistence type="predicted"/>
<feature type="transmembrane region" description="Helical" evidence="8">
    <location>
        <begin position="248"/>
        <end position="266"/>
    </location>
</feature>
<evidence type="ECO:0000259" key="9">
    <source>
        <dbReference type="Pfam" id="PF12832"/>
    </source>
</evidence>
<feature type="transmembrane region" description="Helical" evidence="8">
    <location>
        <begin position="157"/>
        <end position="179"/>
    </location>
</feature>
<evidence type="ECO:0000256" key="5">
    <source>
        <dbReference type="ARBA" id="ARBA00022692"/>
    </source>
</evidence>
<dbReference type="NCBIfam" id="NF037955">
    <property type="entry name" value="mfs"/>
    <property type="match status" value="1"/>
</dbReference>
<keyword evidence="4" id="KW-0997">Cell inner membrane</keyword>
<evidence type="ECO:0000256" key="7">
    <source>
        <dbReference type="ARBA" id="ARBA00023136"/>
    </source>
</evidence>
<accession>A0A0F5FQZ4</accession>
<organism evidence="10 11">
    <name type="scientific">Devosia geojensis</name>
    <dbReference type="NCBI Taxonomy" id="443610"/>
    <lineage>
        <taxon>Bacteria</taxon>
        <taxon>Pseudomonadati</taxon>
        <taxon>Pseudomonadota</taxon>
        <taxon>Alphaproteobacteria</taxon>
        <taxon>Hyphomicrobiales</taxon>
        <taxon>Devosiaceae</taxon>
        <taxon>Devosia</taxon>
    </lineage>
</organism>
<protein>
    <recommendedName>
        <fullName evidence="9">Major facilitator superfamily associated domain-containing protein</fullName>
    </recommendedName>
</protein>
<dbReference type="InterPro" id="IPR036259">
    <property type="entry name" value="MFS_trans_sf"/>
</dbReference>
<dbReference type="STRING" id="443610.VE25_17765"/>
<evidence type="ECO:0000256" key="3">
    <source>
        <dbReference type="ARBA" id="ARBA00022475"/>
    </source>
</evidence>
<feature type="transmembrane region" description="Helical" evidence="8">
    <location>
        <begin position="77"/>
        <end position="96"/>
    </location>
</feature>